<evidence type="ECO:0000259" key="9">
    <source>
        <dbReference type="Pfam" id="PF04316"/>
    </source>
</evidence>
<dbReference type="EMBL" id="JABBGG010000015">
    <property type="protein sequence ID" value="NML63316.1"/>
    <property type="molecule type" value="Genomic_DNA"/>
</dbReference>
<dbReference type="AlphaFoldDB" id="A0A848HN22"/>
<comment type="caution">
    <text evidence="10">The sequence shown here is derived from an EMBL/GenBank/DDBJ whole genome shotgun (WGS) entry which is preliminary data.</text>
</comment>
<evidence type="ECO:0000313" key="10">
    <source>
        <dbReference type="EMBL" id="NML63316.1"/>
    </source>
</evidence>
<gene>
    <name evidence="10" type="primary">flgM</name>
    <name evidence="10" type="ORF">HHL21_19935</name>
</gene>
<dbReference type="GO" id="GO:0045892">
    <property type="term" value="P:negative regulation of DNA-templated transcription"/>
    <property type="evidence" value="ECO:0007669"/>
    <property type="project" value="InterPro"/>
</dbReference>
<feature type="domain" description="Anti-sigma-28 factor FlgM C-terminal" evidence="9">
    <location>
        <begin position="47"/>
        <end position="86"/>
    </location>
</feature>
<evidence type="ECO:0000256" key="4">
    <source>
        <dbReference type="ARBA" id="ARBA00022795"/>
    </source>
</evidence>
<keyword evidence="10" id="KW-0282">Flagellum</keyword>
<dbReference type="GO" id="GO:0044781">
    <property type="term" value="P:bacterial-type flagellum organization"/>
    <property type="evidence" value="ECO:0007669"/>
    <property type="project" value="UniProtKB-KW"/>
</dbReference>
<evidence type="ECO:0000256" key="7">
    <source>
        <dbReference type="ARBA" id="ARBA00024739"/>
    </source>
</evidence>
<keyword evidence="10" id="KW-0966">Cell projection</keyword>
<keyword evidence="10" id="KW-0969">Cilium</keyword>
<dbReference type="InterPro" id="IPR007412">
    <property type="entry name" value="FlgM"/>
</dbReference>
<accession>A0A848HN22</accession>
<evidence type="ECO:0000256" key="8">
    <source>
        <dbReference type="ARBA" id="ARBA00030117"/>
    </source>
</evidence>
<evidence type="ECO:0000256" key="5">
    <source>
        <dbReference type="ARBA" id="ARBA00023015"/>
    </source>
</evidence>
<reference evidence="10 11" key="1">
    <citation type="submission" date="2020-04" db="EMBL/GenBank/DDBJ databases">
        <title>Massilia sp. RP-1-19 isolated from soil.</title>
        <authorList>
            <person name="Dahal R.H."/>
        </authorList>
    </citation>
    <scope>NUCLEOTIDE SEQUENCE [LARGE SCALE GENOMIC DNA]</scope>
    <source>
        <strain evidence="10 11">RP-1-19</strain>
    </source>
</reference>
<comment type="function">
    <text evidence="7">Responsible for the coupling of flagellin expression to flagellar assembly by preventing expression of the flagellin genes when a component of the middle class of proteins is defective. It negatively regulates flagellar genes by inhibiting the activity of FliA by directly binding to FliA.</text>
</comment>
<evidence type="ECO:0000256" key="1">
    <source>
        <dbReference type="ARBA" id="ARBA00005322"/>
    </source>
</evidence>
<keyword evidence="6" id="KW-0804">Transcription</keyword>
<organism evidence="10 11">
    <name type="scientific">Massilia polaris</name>
    <dbReference type="NCBI Taxonomy" id="2728846"/>
    <lineage>
        <taxon>Bacteria</taxon>
        <taxon>Pseudomonadati</taxon>
        <taxon>Pseudomonadota</taxon>
        <taxon>Betaproteobacteria</taxon>
        <taxon>Burkholderiales</taxon>
        <taxon>Oxalobacteraceae</taxon>
        <taxon>Telluria group</taxon>
        <taxon>Massilia</taxon>
    </lineage>
</organism>
<dbReference type="Proteomes" id="UP000583752">
    <property type="component" value="Unassembled WGS sequence"/>
</dbReference>
<dbReference type="SUPFAM" id="SSF101498">
    <property type="entry name" value="Anti-sigma factor FlgM"/>
    <property type="match status" value="1"/>
</dbReference>
<evidence type="ECO:0000256" key="6">
    <source>
        <dbReference type="ARBA" id="ARBA00023163"/>
    </source>
</evidence>
<evidence type="ECO:0000256" key="3">
    <source>
        <dbReference type="ARBA" id="ARBA00022491"/>
    </source>
</evidence>
<name>A0A848HN22_9BURK</name>
<keyword evidence="5" id="KW-0805">Transcription regulation</keyword>
<comment type="similarity">
    <text evidence="1">Belongs to the FlgM family.</text>
</comment>
<sequence>MKINSGTTPSDSFALNRTASSAGVETAPTVMGGAASSQPAAALQSEVLQPAMAALREMPEIDHERVAELRDLLAKGELPFDAGRLAGLIQRFHGGK</sequence>
<evidence type="ECO:0000313" key="11">
    <source>
        <dbReference type="Proteomes" id="UP000583752"/>
    </source>
</evidence>
<evidence type="ECO:0000256" key="2">
    <source>
        <dbReference type="ARBA" id="ARBA00017823"/>
    </source>
</evidence>
<protein>
    <recommendedName>
        <fullName evidence="2">Negative regulator of flagellin synthesis</fullName>
    </recommendedName>
    <alternativeName>
        <fullName evidence="8">Anti-sigma-28 factor</fullName>
    </alternativeName>
</protein>
<keyword evidence="3" id="KW-0678">Repressor</keyword>
<dbReference type="Pfam" id="PF04316">
    <property type="entry name" value="FlgM"/>
    <property type="match status" value="1"/>
</dbReference>
<keyword evidence="4" id="KW-1005">Bacterial flagellum biogenesis</keyword>
<dbReference type="InterPro" id="IPR035890">
    <property type="entry name" value="Anti-sigma-28_factor_FlgM_sf"/>
</dbReference>
<keyword evidence="11" id="KW-1185">Reference proteome</keyword>
<proteinExistence type="inferred from homology"/>
<dbReference type="NCBIfam" id="TIGR03824">
    <property type="entry name" value="FlgM_jcvi"/>
    <property type="match status" value="1"/>
</dbReference>
<dbReference type="InterPro" id="IPR031316">
    <property type="entry name" value="FlgM_C"/>
</dbReference>
<dbReference type="RefSeq" id="WP_169469156.1">
    <property type="nucleotide sequence ID" value="NZ_JABBGG010000015.1"/>
</dbReference>